<evidence type="ECO:0000256" key="2">
    <source>
        <dbReference type="ARBA" id="ARBA00007430"/>
    </source>
</evidence>
<comment type="subcellular location">
    <subcellularLocation>
        <location evidence="1">Cell membrane</location>
        <topology evidence="1">Multi-pass membrane protein</topology>
    </subcellularLocation>
</comment>
<reference evidence="8 9" key="1">
    <citation type="journal article" date="2019" name="Nat. Med.">
        <title>A library of human gut bacterial isolates paired with longitudinal multiomics data enables mechanistic microbiome research.</title>
        <authorList>
            <person name="Poyet M."/>
            <person name="Groussin M."/>
            <person name="Gibbons S.M."/>
            <person name="Avila-Pacheco J."/>
            <person name="Jiang X."/>
            <person name="Kearney S.M."/>
            <person name="Perrotta A.R."/>
            <person name="Berdy B."/>
            <person name="Zhao S."/>
            <person name="Lieberman T.D."/>
            <person name="Swanson P.K."/>
            <person name="Smith M."/>
            <person name="Roesemann S."/>
            <person name="Alexander J.E."/>
            <person name="Rich S.A."/>
            <person name="Livny J."/>
            <person name="Vlamakis H."/>
            <person name="Clish C."/>
            <person name="Bullock K."/>
            <person name="Deik A."/>
            <person name="Scott J."/>
            <person name="Pierce K.A."/>
            <person name="Xavier R.J."/>
            <person name="Alm E.J."/>
        </authorList>
    </citation>
    <scope>NUCLEOTIDE SEQUENCE [LARGE SCALE GENOMIC DNA]</scope>
    <source>
        <strain evidence="8 9">BIOML-A1</strain>
    </source>
</reference>
<evidence type="ECO:0000256" key="1">
    <source>
        <dbReference type="ARBA" id="ARBA00004651"/>
    </source>
</evidence>
<evidence type="ECO:0000256" key="6">
    <source>
        <dbReference type="ARBA" id="ARBA00023136"/>
    </source>
</evidence>
<comment type="caution">
    <text evidence="8">The sequence shown here is derived from an EMBL/GenBank/DDBJ whole genome shotgun (WGS) entry which is preliminary data.</text>
</comment>
<keyword evidence="4 7" id="KW-0812">Transmembrane</keyword>
<feature type="transmembrane region" description="Helical" evidence="7">
    <location>
        <begin position="289"/>
        <end position="308"/>
    </location>
</feature>
<feature type="transmembrane region" description="Helical" evidence="7">
    <location>
        <begin position="81"/>
        <end position="104"/>
    </location>
</feature>
<dbReference type="Proteomes" id="UP000429838">
    <property type="component" value="Unassembled WGS sequence"/>
</dbReference>
<dbReference type="GO" id="GO:0005886">
    <property type="term" value="C:plasma membrane"/>
    <property type="evidence" value="ECO:0007669"/>
    <property type="project" value="UniProtKB-SubCell"/>
</dbReference>
<feature type="transmembrane region" description="Helical" evidence="7">
    <location>
        <begin position="320"/>
        <end position="340"/>
    </location>
</feature>
<evidence type="ECO:0000313" key="9">
    <source>
        <dbReference type="Proteomes" id="UP000429838"/>
    </source>
</evidence>
<feature type="transmembrane region" description="Helical" evidence="7">
    <location>
        <begin position="45"/>
        <end position="69"/>
    </location>
</feature>
<accession>A0A5M5XEC3</accession>
<feature type="transmembrane region" description="Helical" evidence="7">
    <location>
        <begin position="413"/>
        <end position="434"/>
    </location>
</feature>
<comment type="similarity">
    <text evidence="2">Belongs to the polysaccharide synthase family.</text>
</comment>
<sequence length="479" mass="54042">MSESLKHQAVKGVVWSAVERFSVQGVQFILGIIIARLVSPSEYGLIAMLGIFLAVAQTFIDSGFSNALIQKKDRTDIDYSTAFYFNLAIAVIVYGVLFLTAPLIADFYEESQLEVVTKWIGLNLIISGFSIVQRAKLTVKLDFKTQAKASLVAVLFSGIVGVVLAYKGFGVWALVIQALLNNLLDTLLLWICTKWMPSFVFSWNSFKTLFSFGSKLLLSGLLHTVYINLYSLVIGRKYSATDVGYYNRAYSLAQFPSINIVGIITRVIYPVQCEMQGDDEQLNRSFIQYLRISCYIIFPLMVGLSVLAKPLVLVLLTEKWLPMSDLLSILSIAYMWYPIMVINNQILNVKGRADYFLKAEIIKKILAIGILVTTIPFGIKILCLGVLLYNLLDVIIIIYFAKKVVLTGYFQQIKSVLPLLMLSFGMGGCTYIFMHLFTNPWIQLFIGIFIGPISYFIFSCFFCIREFKLVLSIVRRNRS</sequence>
<keyword evidence="3" id="KW-1003">Cell membrane</keyword>
<dbReference type="EMBL" id="VWAQ01000005">
    <property type="protein sequence ID" value="KAA5208611.1"/>
    <property type="molecule type" value="Genomic_DNA"/>
</dbReference>
<dbReference type="RefSeq" id="WP_065849714.1">
    <property type="nucleotide sequence ID" value="NZ_CP098482.1"/>
</dbReference>
<dbReference type="PANTHER" id="PTHR30250:SF10">
    <property type="entry name" value="LIPOPOLYSACCHARIDE BIOSYNTHESIS PROTEIN WZXC"/>
    <property type="match status" value="1"/>
</dbReference>
<feature type="transmembrane region" description="Helical" evidence="7">
    <location>
        <begin position="147"/>
        <end position="166"/>
    </location>
</feature>
<proteinExistence type="inferred from homology"/>
<keyword evidence="5 7" id="KW-1133">Transmembrane helix</keyword>
<feature type="transmembrane region" description="Helical" evidence="7">
    <location>
        <begin position="21"/>
        <end position="39"/>
    </location>
</feature>
<dbReference type="CDD" id="cd13127">
    <property type="entry name" value="MATE_tuaB_like"/>
    <property type="match status" value="1"/>
</dbReference>
<organism evidence="8 9">
    <name type="scientific">Bacteroides fragilis</name>
    <dbReference type="NCBI Taxonomy" id="817"/>
    <lineage>
        <taxon>Bacteria</taxon>
        <taxon>Pseudomonadati</taxon>
        <taxon>Bacteroidota</taxon>
        <taxon>Bacteroidia</taxon>
        <taxon>Bacteroidales</taxon>
        <taxon>Bacteroidaceae</taxon>
        <taxon>Bacteroides</taxon>
    </lineage>
</organism>
<feature type="transmembrane region" description="Helical" evidence="7">
    <location>
        <begin position="440"/>
        <end position="464"/>
    </location>
</feature>
<dbReference type="PANTHER" id="PTHR30250">
    <property type="entry name" value="PST FAMILY PREDICTED COLANIC ACID TRANSPORTER"/>
    <property type="match status" value="1"/>
</dbReference>
<evidence type="ECO:0000313" key="8">
    <source>
        <dbReference type="EMBL" id="KAA5208611.1"/>
    </source>
</evidence>
<dbReference type="InterPro" id="IPR050833">
    <property type="entry name" value="Poly_Biosynth_Transport"/>
</dbReference>
<protein>
    <submittedName>
        <fullName evidence="8">Lipopolysaccharide biosynthesis protein</fullName>
    </submittedName>
</protein>
<evidence type="ECO:0000256" key="7">
    <source>
        <dbReference type="SAM" id="Phobius"/>
    </source>
</evidence>
<gene>
    <name evidence="8" type="ORF">F2Z25_07930</name>
</gene>
<keyword evidence="6 7" id="KW-0472">Membrane</keyword>
<dbReference type="AlphaFoldDB" id="A0A5M5XEC3"/>
<feature type="transmembrane region" description="Helical" evidence="7">
    <location>
        <begin position="361"/>
        <end position="379"/>
    </location>
</feature>
<evidence type="ECO:0000256" key="3">
    <source>
        <dbReference type="ARBA" id="ARBA00022475"/>
    </source>
</evidence>
<feature type="transmembrane region" description="Helical" evidence="7">
    <location>
        <begin position="212"/>
        <end position="229"/>
    </location>
</feature>
<evidence type="ECO:0000256" key="5">
    <source>
        <dbReference type="ARBA" id="ARBA00022989"/>
    </source>
</evidence>
<feature type="transmembrane region" description="Helical" evidence="7">
    <location>
        <begin position="116"/>
        <end position="135"/>
    </location>
</feature>
<name>A0A5M5XEC3_BACFG</name>
<dbReference type="Pfam" id="PF13440">
    <property type="entry name" value="Polysacc_synt_3"/>
    <property type="match status" value="1"/>
</dbReference>
<evidence type="ECO:0000256" key="4">
    <source>
        <dbReference type="ARBA" id="ARBA00022692"/>
    </source>
</evidence>